<keyword evidence="2" id="KW-1185">Reference proteome</keyword>
<sequence>MSTGSITLYTHLDGGQDSRQIELTEHDTVHSFFEKCAAAWPELFRTQGDIKTIFRLNSHSKRLFEIRRWSTFDFPFIKKVYRDCLAIGMHPEMHIYISKETESADALARSLEGLVCSLGQG</sequence>
<dbReference type="EMBL" id="KZ613495">
    <property type="protein sequence ID" value="PMD18186.1"/>
    <property type="molecule type" value="Genomic_DNA"/>
</dbReference>
<organism evidence="1 2">
    <name type="scientific">Hyaloscypha hepaticicola</name>
    <dbReference type="NCBI Taxonomy" id="2082293"/>
    <lineage>
        <taxon>Eukaryota</taxon>
        <taxon>Fungi</taxon>
        <taxon>Dikarya</taxon>
        <taxon>Ascomycota</taxon>
        <taxon>Pezizomycotina</taxon>
        <taxon>Leotiomycetes</taxon>
        <taxon>Helotiales</taxon>
        <taxon>Hyaloscyphaceae</taxon>
        <taxon>Hyaloscypha</taxon>
    </lineage>
</organism>
<name>A0A2J6PW88_9HELO</name>
<evidence type="ECO:0000313" key="2">
    <source>
        <dbReference type="Proteomes" id="UP000235672"/>
    </source>
</evidence>
<protein>
    <submittedName>
        <fullName evidence="1">Uncharacterized protein</fullName>
    </submittedName>
</protein>
<evidence type="ECO:0000313" key="1">
    <source>
        <dbReference type="EMBL" id="PMD18186.1"/>
    </source>
</evidence>
<accession>A0A2J6PW88</accession>
<gene>
    <name evidence="1" type="ORF">NA56DRAFT_706795</name>
</gene>
<proteinExistence type="predicted"/>
<dbReference type="Proteomes" id="UP000235672">
    <property type="component" value="Unassembled WGS sequence"/>
</dbReference>
<reference evidence="1 2" key="1">
    <citation type="submission" date="2016-05" db="EMBL/GenBank/DDBJ databases">
        <title>A degradative enzymes factory behind the ericoid mycorrhizal symbiosis.</title>
        <authorList>
            <consortium name="DOE Joint Genome Institute"/>
            <person name="Martino E."/>
            <person name="Morin E."/>
            <person name="Grelet G."/>
            <person name="Kuo A."/>
            <person name="Kohler A."/>
            <person name="Daghino S."/>
            <person name="Barry K."/>
            <person name="Choi C."/>
            <person name="Cichocki N."/>
            <person name="Clum A."/>
            <person name="Copeland A."/>
            <person name="Hainaut M."/>
            <person name="Haridas S."/>
            <person name="Labutti K."/>
            <person name="Lindquist E."/>
            <person name="Lipzen A."/>
            <person name="Khouja H.-R."/>
            <person name="Murat C."/>
            <person name="Ohm R."/>
            <person name="Olson A."/>
            <person name="Spatafora J."/>
            <person name="Veneault-Fourrey C."/>
            <person name="Henrissat B."/>
            <person name="Grigoriev I."/>
            <person name="Martin F."/>
            <person name="Perotto S."/>
        </authorList>
    </citation>
    <scope>NUCLEOTIDE SEQUENCE [LARGE SCALE GENOMIC DNA]</scope>
    <source>
        <strain evidence="1 2">UAMH 7357</strain>
    </source>
</reference>
<dbReference type="AlphaFoldDB" id="A0A2J6PW88"/>